<organism evidence="2">
    <name type="scientific">Eutreptiella gymnastica</name>
    <dbReference type="NCBI Taxonomy" id="73025"/>
    <lineage>
        <taxon>Eukaryota</taxon>
        <taxon>Discoba</taxon>
        <taxon>Euglenozoa</taxon>
        <taxon>Euglenida</taxon>
        <taxon>Spirocuta</taxon>
        <taxon>Euglenophyceae</taxon>
        <taxon>Eutreptiales</taxon>
        <taxon>Eutreptiaceae</taxon>
        <taxon>Eutreptiella</taxon>
    </lineage>
</organism>
<feature type="region of interest" description="Disordered" evidence="1">
    <location>
        <begin position="136"/>
        <end position="168"/>
    </location>
</feature>
<feature type="compositionally biased region" description="Basic and acidic residues" evidence="1">
    <location>
        <begin position="141"/>
        <end position="159"/>
    </location>
</feature>
<feature type="compositionally biased region" description="Basic and acidic residues" evidence="1">
    <location>
        <begin position="270"/>
        <end position="279"/>
    </location>
</feature>
<proteinExistence type="predicted"/>
<evidence type="ECO:0000313" key="2">
    <source>
        <dbReference type="EMBL" id="CAD9016015.1"/>
    </source>
</evidence>
<evidence type="ECO:0000256" key="1">
    <source>
        <dbReference type="SAM" id="MobiDB-lite"/>
    </source>
</evidence>
<name>A0A7S1IKY5_9EUGL</name>
<dbReference type="AlphaFoldDB" id="A0A7S1IKY5"/>
<feature type="region of interest" description="Disordered" evidence="1">
    <location>
        <begin position="461"/>
        <end position="504"/>
    </location>
</feature>
<dbReference type="EMBL" id="HBGA01072604">
    <property type="protein sequence ID" value="CAD9016015.1"/>
    <property type="molecule type" value="Transcribed_RNA"/>
</dbReference>
<feature type="region of interest" description="Disordered" evidence="1">
    <location>
        <begin position="250"/>
        <end position="279"/>
    </location>
</feature>
<sequence>MSFLPPATSQPLWRIRQSKPPASETSTHARSVVQCLQSIVKPHQQEHGRSYISPLTEQLNMKVEADFQLLPASPRPGRKQKMLGKQASRLRAAFLTQTNASFHNLEQEDEACPSRTNDAWDETLRLLSTGPVSGLFAKPLKGHERPASATEGHRQESKQKRVSSAKPFKKMTEHLGETWEIEGHVTANARIHQIVESRCNMLLRNKVEADKVIRRATVYERELRVQQLAKGDDIVRRNMDMAGAWSQQAKQQMVRTQGRHHKQRQQSAKSKREQLETERLSRIADGRSADMIHREKVVVLSTLVHATLPLLIWGRAITNRRERAQLMWREAFLAHKYGKLFQRIFWRRKRERTSPQWLTMQRTLLLIRIQRTIQYKRNAIWMIRDVFQQWSECNFLAAKTFLRKVRSLQGSCRRLFDARKTKLQFILLQMDRFEVRAVMAERQRDDRRQVSLLDKSTAAAESDQRIGAGSDGKSTRGLVRKVTSATGARSPKGRRQPRATSTAVQRFEQDLNRWQPTGIASLYPQQPARYSDVADGNFPYQLYRCPYFLVRYNVGLKYYLNERGLFLAKTREYLSDKRAWEFQRDSLLSMDKSAETLKYLPPAPRPPSLQTFIGQDTCAMLYTEMLEKWQETEMAWRRSTEVVIWVGVPCPVPTVYV</sequence>
<gene>
    <name evidence="2" type="ORF">EGYM00392_LOCUS27124</name>
</gene>
<accession>A0A7S1IKY5</accession>
<reference evidence="2" key="1">
    <citation type="submission" date="2021-01" db="EMBL/GenBank/DDBJ databases">
        <authorList>
            <person name="Corre E."/>
            <person name="Pelletier E."/>
            <person name="Niang G."/>
            <person name="Scheremetjew M."/>
            <person name="Finn R."/>
            <person name="Kale V."/>
            <person name="Holt S."/>
            <person name="Cochrane G."/>
            <person name="Meng A."/>
            <person name="Brown T."/>
            <person name="Cohen L."/>
        </authorList>
    </citation>
    <scope>NUCLEOTIDE SEQUENCE</scope>
    <source>
        <strain evidence="2">NIES-381</strain>
    </source>
</reference>
<protein>
    <submittedName>
        <fullName evidence="2">Uncharacterized protein</fullName>
    </submittedName>
</protein>